<dbReference type="Proteomes" id="UP000255163">
    <property type="component" value="Unassembled WGS sequence"/>
</dbReference>
<keyword evidence="1" id="KW-0067">ATP-binding</keyword>
<name>A0A376EVI6_ENTAS</name>
<protein>
    <submittedName>
        <fullName evidence="1">Superfamily II DNA/RNA helicases, SNF2 family</fullName>
    </submittedName>
</protein>
<reference evidence="1 2" key="1">
    <citation type="submission" date="2018-06" db="EMBL/GenBank/DDBJ databases">
        <authorList>
            <consortium name="Pathogen Informatics"/>
            <person name="Doyle S."/>
        </authorList>
    </citation>
    <scope>NUCLEOTIDE SEQUENCE [LARGE SCALE GENOMIC DNA]</scope>
    <source>
        <strain evidence="1 2">NCTC12123</strain>
    </source>
</reference>
<sequence>MTSSKIFTPRPYQDLIINHEIDILRCNIWAGMGMGKTVATLTTLEDLFMAGAENTARAGAGTAARSRQHMAG</sequence>
<dbReference type="EMBL" id="UFYI01000002">
    <property type="protein sequence ID" value="STD14146.1"/>
    <property type="molecule type" value="Genomic_DNA"/>
</dbReference>
<organism evidence="1 2">
    <name type="scientific">Enterobacter asburiae</name>
    <dbReference type="NCBI Taxonomy" id="61645"/>
    <lineage>
        <taxon>Bacteria</taxon>
        <taxon>Pseudomonadati</taxon>
        <taxon>Pseudomonadota</taxon>
        <taxon>Gammaproteobacteria</taxon>
        <taxon>Enterobacterales</taxon>
        <taxon>Enterobacteriaceae</taxon>
        <taxon>Enterobacter</taxon>
        <taxon>Enterobacter cloacae complex</taxon>
    </lineage>
</organism>
<dbReference type="GO" id="GO:0004386">
    <property type="term" value="F:helicase activity"/>
    <property type="evidence" value="ECO:0007669"/>
    <property type="project" value="UniProtKB-KW"/>
</dbReference>
<dbReference type="InterPro" id="IPR027417">
    <property type="entry name" value="P-loop_NTPase"/>
</dbReference>
<accession>A0A376EVI6</accession>
<dbReference type="SUPFAM" id="SSF52540">
    <property type="entry name" value="P-loop containing nucleoside triphosphate hydrolases"/>
    <property type="match status" value="1"/>
</dbReference>
<dbReference type="AlphaFoldDB" id="A0A376EVI6"/>
<keyword evidence="1" id="KW-0347">Helicase</keyword>
<evidence type="ECO:0000313" key="2">
    <source>
        <dbReference type="Proteomes" id="UP000255163"/>
    </source>
</evidence>
<evidence type="ECO:0000313" key="1">
    <source>
        <dbReference type="EMBL" id="STD14146.1"/>
    </source>
</evidence>
<keyword evidence="1" id="KW-0547">Nucleotide-binding</keyword>
<keyword evidence="1" id="KW-0378">Hydrolase</keyword>
<proteinExistence type="predicted"/>
<gene>
    <name evidence="1" type="ORF">NCTC12123_00009</name>
</gene>